<dbReference type="EMBL" id="JAEHOD010000001">
    <property type="protein sequence ID" value="KAG2455108.1"/>
    <property type="molecule type" value="Genomic_DNA"/>
</dbReference>
<dbReference type="AlphaFoldDB" id="A0A836BDD8"/>
<keyword evidence="3" id="KW-1185">Reference proteome</keyword>
<dbReference type="InterPro" id="IPR038538">
    <property type="entry name" value="MTERF_sf"/>
</dbReference>
<proteinExistence type="predicted"/>
<dbReference type="Proteomes" id="UP000613740">
    <property type="component" value="Unassembled WGS sequence"/>
</dbReference>
<feature type="region of interest" description="Disordered" evidence="1">
    <location>
        <begin position="741"/>
        <end position="787"/>
    </location>
</feature>
<sequence length="787" mass="80319">MVSIKPELLGCPIAALRARAAQLAEGLSDPPATASPRAGAAASAAAAGATTGAYRQRSHTDPSQLPQQQQLHSQPPAHTGSSSLSSATSPHGTGPSGLLRPMRPASAPPAPPSIMEPPSSGPDSRRAASGRDGPDESAAAAREAVTAAEAMELLAAQPALLAVQLPRLLTRCREMGRLLAVRPAEACRCLCRLPPAELERVLAAPLPALRRAWLRLAAVVASLEMQEPTASWVVTAAMGSGGGGRRSTGSGPEAGQETQEEQRQARRGQGEGEGEGEGEGGADADAGADALASGGGGGWPRGRAPSIRVDDLPEAAVAAARRMVLLCPQLLMASAPALRASAQHLGSLLELQPARLRTLLARRPRLLLLPAAARVAALQALATSLQLHGGLSHAARLAVQQPLLLGWEPVALDGKLAELGAALGLGRQDVGRLCRNQPALLAMAPATLAERLQRLQALLQLPDLTAARRLAREQPGLLSLPSDTAARKLTAIAEALQQVPLPAEAPAGTPGAADGPGSGNGSGGRGGGGVEAEGRTRRRITQRHKPVAGEGGASSNGGAADQPRTSRARQASHVTWGHSLTTGSADPASTDPQGDGAQLQALTEARRLVQQAPTLLTMRADTLPRRATDLADALGEGGGAEVEPVAQAARALRACPQLLVLPRSELRYRVQQLSWVLEAPPEAVRGLVLSRPEVLLMGLREAREVAAQAAVGDVGTGTAGPASVRTRAGGAGVVSQQAGCGGGGLEEGGHAGVGPAATRVEDSQQRPAEAPVRGPRIVGARRRSVKG</sequence>
<dbReference type="OrthoDB" id="549005at2759"/>
<evidence type="ECO:0000256" key="1">
    <source>
        <dbReference type="SAM" id="MobiDB-lite"/>
    </source>
</evidence>
<evidence type="ECO:0000313" key="3">
    <source>
        <dbReference type="Proteomes" id="UP000613740"/>
    </source>
</evidence>
<feature type="compositionally biased region" description="Pro residues" evidence="1">
    <location>
        <begin position="106"/>
        <end position="115"/>
    </location>
</feature>
<dbReference type="PANTHER" id="PTHR40903:SF1">
    <property type="entry name" value="HYPHALLY REGULATED CELL WALL PROTEIN 3"/>
    <property type="match status" value="1"/>
</dbReference>
<feature type="compositionally biased region" description="Basic and acidic residues" evidence="1">
    <location>
        <begin position="260"/>
        <end position="270"/>
    </location>
</feature>
<feature type="region of interest" description="Disordered" evidence="1">
    <location>
        <begin position="503"/>
        <end position="595"/>
    </location>
</feature>
<reference evidence="2" key="1">
    <citation type="journal article" date="2020" name="bioRxiv">
        <title>Comparative genomics of Chlamydomonas.</title>
        <authorList>
            <person name="Craig R.J."/>
            <person name="Hasan A.R."/>
            <person name="Ness R.W."/>
            <person name="Keightley P.D."/>
        </authorList>
    </citation>
    <scope>NUCLEOTIDE SEQUENCE</scope>
    <source>
        <strain evidence="2">CCAP 11/173</strain>
    </source>
</reference>
<feature type="compositionally biased region" description="Low complexity" evidence="1">
    <location>
        <begin position="62"/>
        <end position="93"/>
    </location>
</feature>
<dbReference type="Gene3D" id="1.25.70.10">
    <property type="entry name" value="Transcription termination factor 3, mitochondrial"/>
    <property type="match status" value="2"/>
</dbReference>
<feature type="compositionally biased region" description="Low complexity" evidence="1">
    <location>
        <begin position="22"/>
        <end position="53"/>
    </location>
</feature>
<feature type="region of interest" description="Disordered" evidence="1">
    <location>
        <begin position="236"/>
        <end position="305"/>
    </location>
</feature>
<feature type="compositionally biased region" description="Low complexity" evidence="1">
    <location>
        <begin position="283"/>
        <end position="292"/>
    </location>
</feature>
<feature type="compositionally biased region" description="Low complexity" evidence="1">
    <location>
        <begin position="503"/>
        <end position="513"/>
    </location>
</feature>
<organism evidence="2 3">
    <name type="scientific">Chlamydomonas schloesseri</name>
    <dbReference type="NCBI Taxonomy" id="2026947"/>
    <lineage>
        <taxon>Eukaryota</taxon>
        <taxon>Viridiplantae</taxon>
        <taxon>Chlorophyta</taxon>
        <taxon>core chlorophytes</taxon>
        <taxon>Chlorophyceae</taxon>
        <taxon>CS clade</taxon>
        <taxon>Chlamydomonadales</taxon>
        <taxon>Chlamydomonadaceae</taxon>
        <taxon>Chlamydomonas</taxon>
    </lineage>
</organism>
<gene>
    <name evidence="2" type="ORF">HYH02_000928</name>
</gene>
<feature type="compositionally biased region" description="Gly residues" evidence="1">
    <location>
        <begin position="514"/>
        <end position="531"/>
    </location>
</feature>
<comment type="caution">
    <text evidence="2">The sequence shown here is derived from an EMBL/GenBank/DDBJ whole genome shotgun (WGS) entry which is preliminary data.</text>
</comment>
<feature type="compositionally biased region" description="Basic residues" evidence="1">
    <location>
        <begin position="536"/>
        <end position="546"/>
    </location>
</feature>
<protein>
    <submittedName>
        <fullName evidence="2">Uncharacterized protein</fullName>
    </submittedName>
</protein>
<feature type="compositionally biased region" description="Low complexity" evidence="1">
    <location>
        <begin position="247"/>
        <end position="257"/>
    </location>
</feature>
<name>A0A836BDD8_9CHLO</name>
<feature type="region of interest" description="Disordered" evidence="1">
    <location>
        <begin position="22"/>
        <end position="139"/>
    </location>
</feature>
<feature type="compositionally biased region" description="Acidic residues" evidence="1">
    <location>
        <begin position="272"/>
        <end position="282"/>
    </location>
</feature>
<accession>A0A836BDD8</accession>
<feature type="compositionally biased region" description="Polar residues" evidence="1">
    <location>
        <begin position="563"/>
        <end position="584"/>
    </location>
</feature>
<feature type="compositionally biased region" description="Gly residues" evidence="1">
    <location>
        <begin position="741"/>
        <end position="752"/>
    </location>
</feature>
<evidence type="ECO:0000313" key="2">
    <source>
        <dbReference type="EMBL" id="KAG2455108.1"/>
    </source>
</evidence>
<dbReference type="PANTHER" id="PTHR40903">
    <property type="entry name" value="GLYCINE-RICH CELL WALL STRUCTURAL PROTEIN 1-LIKE"/>
    <property type="match status" value="1"/>
</dbReference>